<dbReference type="EMBL" id="OMOF01000008">
    <property type="protein sequence ID" value="SPF31815.1"/>
    <property type="molecule type" value="Genomic_DNA"/>
</dbReference>
<dbReference type="Pfam" id="PF10926">
    <property type="entry name" value="DUF2800"/>
    <property type="match status" value="1"/>
</dbReference>
<evidence type="ECO:0000313" key="2">
    <source>
        <dbReference type="EMBL" id="SPF31815.1"/>
    </source>
</evidence>
<proteinExistence type="predicted"/>
<dbReference type="InterPro" id="IPR021229">
    <property type="entry name" value="DUF2800"/>
</dbReference>
<dbReference type="Gene3D" id="3.90.320.10">
    <property type="match status" value="1"/>
</dbReference>
<evidence type="ECO:0000256" key="1">
    <source>
        <dbReference type="ARBA" id="ARBA00022801"/>
    </source>
</evidence>
<name>A0A2U3JWL8_9FIRM</name>
<sequence length="376" mass="42267">MAEHALLSASSSHRWLNCAPSARLEETFENETSPAAEEGSAAHALAEHKLRKFLKLKTKKPTCSNEMDFYTDAYVNYAHELIAEAYTRSSDAQVLVEQRLDYSHYCDSGFGTGDLVIVSDGILDLVDLKYGMRRVSAEDNPQLKLYALGALEAFGFLYDIKTVRLIICQPRLDHISTFELSVDELIDWAETELKPKAELAFKGEGDFISGDHCKYCRARSQCRERANANLKLAKMDFKEPDLLTDAEISKVLAQANELEAWVKDVWAYAEKEAINHGKQWSGYKVVEVKSKRKYTDEAAIADRVLATGNYDEAQIYTKKLLCITDMTQLLGKKQFGELLDDLCIAPPSRPGLAVESDKRKEWNPIDAAKADFEDGL</sequence>
<organism evidence="2 3">
    <name type="scientific">Candidatus Desulfosporosinus infrequens</name>
    <dbReference type="NCBI Taxonomy" id="2043169"/>
    <lineage>
        <taxon>Bacteria</taxon>
        <taxon>Bacillati</taxon>
        <taxon>Bacillota</taxon>
        <taxon>Clostridia</taxon>
        <taxon>Eubacteriales</taxon>
        <taxon>Desulfitobacteriaceae</taxon>
        <taxon>Desulfosporosinus</taxon>
    </lineage>
</organism>
<keyword evidence="1" id="KW-0378">Hydrolase</keyword>
<dbReference type="Proteomes" id="UP000238916">
    <property type="component" value="Unassembled WGS sequence"/>
</dbReference>
<dbReference type="AlphaFoldDB" id="A0A2U3JWL8"/>
<dbReference type="OrthoDB" id="9766061at2"/>
<dbReference type="GO" id="GO:0016787">
    <property type="term" value="F:hydrolase activity"/>
    <property type="evidence" value="ECO:0007669"/>
    <property type="project" value="UniProtKB-KW"/>
</dbReference>
<gene>
    <name evidence="2" type="ORF">SBF1_1050008</name>
</gene>
<reference evidence="3" key="1">
    <citation type="submission" date="2018-02" db="EMBL/GenBank/DDBJ databases">
        <authorList>
            <person name="Hausmann B."/>
        </authorList>
    </citation>
    <scope>NUCLEOTIDE SEQUENCE [LARGE SCALE GENOMIC DNA]</scope>
    <source>
        <strain evidence="3">Peat soil MAG SbF1</strain>
    </source>
</reference>
<evidence type="ECO:0008006" key="4">
    <source>
        <dbReference type="Google" id="ProtNLM"/>
    </source>
</evidence>
<dbReference type="InterPro" id="IPR011604">
    <property type="entry name" value="PDDEXK-like_dom_sf"/>
</dbReference>
<protein>
    <recommendedName>
        <fullName evidence="4">DUF2800 domain-containing protein</fullName>
    </recommendedName>
</protein>
<evidence type="ECO:0000313" key="3">
    <source>
        <dbReference type="Proteomes" id="UP000238916"/>
    </source>
</evidence>
<accession>A0A2U3JWL8</accession>